<dbReference type="PANTHER" id="PTHR43845">
    <property type="entry name" value="BLR5969 PROTEIN"/>
    <property type="match status" value="1"/>
</dbReference>
<dbReference type="InterPro" id="IPR000873">
    <property type="entry name" value="AMP-dep_synth/lig_dom"/>
</dbReference>
<keyword evidence="4" id="KW-1185">Reference proteome</keyword>
<evidence type="ECO:0000313" key="3">
    <source>
        <dbReference type="EMBL" id="CFX78041.1"/>
    </source>
</evidence>
<sequence length="455" mass="51129">MKWLYEKKMERLPKPAILKAYFNKDIDENTTLAGLAEFDADSMTAEQIKAYQNKAVQDIVQYAYDKSPFYQEKMRKAGIRPEDIQEISDLSLLPLTGKDDLRGRPWDLLACPKEDIALIQVSTGTTGGEEIYIMNTWRDYFLNELAPGYPHLVPVKRGDICINALPYEMSSSGLSFHKIFMNGCDATVVPTGKGGAYSTPEKTIKLMRDLQPTIIITTPSWSMNLAEAAAESGFDLRTLPLKKMWLTGEGCSAAFRERVEKIWGTVANFYYGSLEAGGIGVECDHHNGYHLSQAHMLVEIVDPATQKVLEPGEIGEIVVSCLLRYDTPLLRYRTLDLGYIDVDPCPCGIMLPRLFLRGRKVDEVVIQGIPFSPIYLEEFLLRMPEIGNWFQFVVTSDGEDTLRIRCELASGIEATQELADSLASRMEFAIGLPCEFEIMDRIPRVAGKTVRVVHE</sequence>
<evidence type="ECO:0000259" key="1">
    <source>
        <dbReference type="Pfam" id="PF00501"/>
    </source>
</evidence>
<feature type="domain" description="AMP-dependent ligase C-terminal" evidence="2">
    <location>
        <begin position="372"/>
        <end position="454"/>
    </location>
</feature>
<dbReference type="Gene3D" id="3.30.300.30">
    <property type="match status" value="1"/>
</dbReference>
<feature type="domain" description="AMP-dependent synthetase/ligase" evidence="1">
    <location>
        <begin position="64"/>
        <end position="320"/>
    </location>
</feature>
<dbReference type="EMBL" id="CGIH01000029">
    <property type="protein sequence ID" value="CFX78041.1"/>
    <property type="molecule type" value="Genomic_DNA"/>
</dbReference>
<dbReference type="STRING" id="690567.1864"/>
<dbReference type="Gene3D" id="3.40.50.12780">
    <property type="entry name" value="N-terminal domain of ligase-like"/>
    <property type="match status" value="1"/>
</dbReference>
<proteinExistence type="predicted"/>
<dbReference type="SUPFAM" id="SSF56801">
    <property type="entry name" value="Acetyl-CoA synthetase-like"/>
    <property type="match status" value="1"/>
</dbReference>
<dbReference type="Pfam" id="PF14535">
    <property type="entry name" value="AMP-binding_C_2"/>
    <property type="match status" value="1"/>
</dbReference>
<dbReference type="InterPro" id="IPR045851">
    <property type="entry name" value="AMP-bd_C_sf"/>
</dbReference>
<evidence type="ECO:0000259" key="2">
    <source>
        <dbReference type="Pfam" id="PF14535"/>
    </source>
</evidence>
<keyword evidence="3" id="KW-0436">Ligase</keyword>
<dbReference type="Pfam" id="PF00501">
    <property type="entry name" value="AMP-binding"/>
    <property type="match status" value="1"/>
</dbReference>
<gene>
    <name evidence="3" type="ORF">1864</name>
</gene>
<dbReference type="InterPro" id="IPR028154">
    <property type="entry name" value="AMP-dep_Lig_C"/>
</dbReference>
<dbReference type="PANTHER" id="PTHR43845:SF1">
    <property type="entry name" value="BLR5969 PROTEIN"/>
    <property type="match status" value="1"/>
</dbReference>
<evidence type="ECO:0000313" key="4">
    <source>
        <dbReference type="Proteomes" id="UP000045545"/>
    </source>
</evidence>
<dbReference type="InterPro" id="IPR042099">
    <property type="entry name" value="ANL_N_sf"/>
</dbReference>
<name>A0A0E4C917_9FIRM</name>
<reference evidence="3 4" key="1">
    <citation type="submission" date="2015-03" db="EMBL/GenBank/DDBJ databases">
        <authorList>
            <person name="Murphy D."/>
        </authorList>
    </citation>
    <scope>NUCLEOTIDE SEQUENCE [LARGE SCALE GENOMIC DNA]</scope>
    <source>
        <strain evidence="3 4">OL-4</strain>
    </source>
</reference>
<dbReference type="AlphaFoldDB" id="A0A0E4C917"/>
<organism evidence="3 4">
    <name type="scientific">Syntrophomonas zehnderi OL-4</name>
    <dbReference type="NCBI Taxonomy" id="690567"/>
    <lineage>
        <taxon>Bacteria</taxon>
        <taxon>Bacillati</taxon>
        <taxon>Bacillota</taxon>
        <taxon>Clostridia</taxon>
        <taxon>Eubacteriales</taxon>
        <taxon>Syntrophomonadaceae</taxon>
        <taxon>Syntrophomonas</taxon>
    </lineage>
</organism>
<protein>
    <submittedName>
        <fullName evidence="3">AMP-dependent synthetase/ligase</fullName>
    </submittedName>
</protein>
<accession>A0A0E4C917</accession>
<dbReference type="GO" id="GO:0016874">
    <property type="term" value="F:ligase activity"/>
    <property type="evidence" value="ECO:0007669"/>
    <property type="project" value="UniProtKB-KW"/>
</dbReference>
<dbReference type="Proteomes" id="UP000045545">
    <property type="component" value="Unassembled WGS sequence"/>
</dbReference>
<dbReference type="RefSeq" id="WP_052729696.1">
    <property type="nucleotide sequence ID" value="NZ_CGIH01000029.1"/>
</dbReference>